<dbReference type="GO" id="GO:0003723">
    <property type="term" value="F:RNA binding"/>
    <property type="evidence" value="ECO:0007669"/>
    <property type="project" value="UniProtKB-KW"/>
</dbReference>
<dbReference type="InterPro" id="IPR036986">
    <property type="entry name" value="S4_RNA-bd_sf"/>
</dbReference>
<reference evidence="10" key="1">
    <citation type="submission" date="2017-11" db="EMBL/GenBank/DDBJ databases">
        <title>Complete genome sequence of Moraxella osloensis NP7 isolated from human skin.</title>
        <authorList>
            <person name="Lee K."/>
            <person name="Lim J.Y."/>
            <person name="Hwang I."/>
        </authorList>
    </citation>
    <scope>NUCLEOTIDE SEQUENCE [LARGE SCALE GENOMIC DNA]</scope>
    <source>
        <strain evidence="10">NP7</strain>
    </source>
</reference>
<evidence type="ECO:0000256" key="1">
    <source>
        <dbReference type="ARBA" id="ARBA00010876"/>
    </source>
</evidence>
<dbReference type="AlphaFoldDB" id="A0A2D2LWT6"/>
<evidence type="ECO:0000256" key="5">
    <source>
        <dbReference type="PROSITE-ProRule" id="PRU00182"/>
    </source>
</evidence>
<dbReference type="STRING" id="34062.AXE82_01485"/>
<dbReference type="PROSITE" id="PS50889">
    <property type="entry name" value="S4"/>
    <property type="match status" value="1"/>
</dbReference>
<dbReference type="Gene3D" id="3.10.290.10">
    <property type="entry name" value="RNA-binding S4 domain"/>
    <property type="match status" value="1"/>
</dbReference>
<dbReference type="Gene3D" id="3.30.2350.10">
    <property type="entry name" value="Pseudouridine synthase"/>
    <property type="match status" value="1"/>
</dbReference>
<dbReference type="Pfam" id="PF01479">
    <property type="entry name" value="S4"/>
    <property type="match status" value="1"/>
</dbReference>
<dbReference type="PROSITE" id="PS01129">
    <property type="entry name" value="PSI_RLU"/>
    <property type="match status" value="1"/>
</dbReference>
<comment type="similarity">
    <text evidence="1 6">Belongs to the pseudouridine synthase RluA family.</text>
</comment>
<comment type="catalytic activity">
    <reaction evidence="6">
        <text>a uridine in RNA = a pseudouridine in RNA</text>
        <dbReference type="Rhea" id="RHEA:48348"/>
        <dbReference type="Rhea" id="RHEA-COMP:12068"/>
        <dbReference type="Rhea" id="RHEA-COMP:12069"/>
        <dbReference type="ChEBI" id="CHEBI:65314"/>
        <dbReference type="ChEBI" id="CHEBI:65315"/>
    </reaction>
</comment>
<feature type="domain" description="RNA-binding S4" evidence="8">
    <location>
        <begin position="78"/>
        <end position="135"/>
    </location>
</feature>
<organism evidence="9 10">
    <name type="scientific">Faucicola osloensis</name>
    <name type="common">Moraxella osloensis</name>
    <dbReference type="NCBI Taxonomy" id="34062"/>
    <lineage>
        <taxon>Bacteria</taxon>
        <taxon>Pseudomonadati</taxon>
        <taxon>Pseudomonadota</taxon>
        <taxon>Gammaproteobacteria</taxon>
        <taxon>Moraxellales</taxon>
        <taxon>Moraxellaceae</taxon>
        <taxon>Faucicola</taxon>
    </lineage>
</organism>
<keyword evidence="5" id="KW-0694">RNA-binding</keyword>
<dbReference type="InterPro" id="IPR006224">
    <property type="entry name" value="PsdUridine_synth_RluA-like_CS"/>
</dbReference>
<feature type="region of interest" description="Disordered" evidence="7">
    <location>
        <begin position="22"/>
        <end position="58"/>
    </location>
</feature>
<dbReference type="SUPFAM" id="SSF55120">
    <property type="entry name" value="Pseudouridine synthase"/>
    <property type="match status" value="1"/>
</dbReference>
<feature type="active site" evidence="4">
    <location>
        <position position="198"/>
    </location>
</feature>
<dbReference type="CDD" id="cd00165">
    <property type="entry name" value="S4"/>
    <property type="match status" value="1"/>
</dbReference>
<evidence type="ECO:0000313" key="10">
    <source>
        <dbReference type="Proteomes" id="UP000229340"/>
    </source>
</evidence>
<dbReference type="InterPro" id="IPR006225">
    <property type="entry name" value="PsdUridine_synth_RluC/D"/>
</dbReference>
<dbReference type="Proteomes" id="UP000229340">
    <property type="component" value="Chromosome"/>
</dbReference>
<proteinExistence type="inferred from homology"/>
<comment type="function">
    <text evidence="6">Responsible for synthesis of pseudouridine from uracil.</text>
</comment>
<dbReference type="EMBL" id="CP024443">
    <property type="protein sequence ID" value="ATR79491.1"/>
    <property type="molecule type" value="Genomic_DNA"/>
</dbReference>
<feature type="compositionally biased region" description="Polar residues" evidence="7">
    <location>
        <begin position="22"/>
        <end position="37"/>
    </location>
</feature>
<dbReference type="InterPro" id="IPR002942">
    <property type="entry name" value="S4_RNA-bd"/>
</dbReference>
<gene>
    <name evidence="9" type="ORF">NP7_05360</name>
</gene>
<evidence type="ECO:0000256" key="2">
    <source>
        <dbReference type="ARBA" id="ARBA00023235"/>
    </source>
</evidence>
<dbReference type="SUPFAM" id="SSF55174">
    <property type="entry name" value="Alpha-L RNA-binding motif"/>
    <property type="match status" value="1"/>
</dbReference>
<dbReference type="SMART" id="SM00363">
    <property type="entry name" value="S4"/>
    <property type="match status" value="1"/>
</dbReference>
<dbReference type="PANTHER" id="PTHR21600">
    <property type="entry name" value="MITOCHONDRIAL RNA PSEUDOURIDINE SYNTHASE"/>
    <property type="match status" value="1"/>
</dbReference>
<dbReference type="InterPro" id="IPR050188">
    <property type="entry name" value="RluA_PseudoU_synthase"/>
</dbReference>
<evidence type="ECO:0000256" key="4">
    <source>
        <dbReference type="PIRSR" id="PIRSR606225-1"/>
    </source>
</evidence>
<evidence type="ECO:0000256" key="7">
    <source>
        <dbReference type="SAM" id="MobiDB-lite"/>
    </source>
</evidence>
<dbReference type="NCBIfam" id="TIGR00005">
    <property type="entry name" value="rluA_subfam"/>
    <property type="match status" value="1"/>
</dbReference>
<dbReference type="GO" id="GO:0000455">
    <property type="term" value="P:enzyme-directed rRNA pseudouridine synthesis"/>
    <property type="evidence" value="ECO:0007669"/>
    <property type="project" value="TreeGrafter"/>
</dbReference>
<dbReference type="InterPro" id="IPR020103">
    <property type="entry name" value="PsdUridine_synth_cat_dom_sf"/>
</dbReference>
<name>A0A2D2LWT6_FAUOS</name>
<keyword evidence="2 6" id="KW-0413">Isomerase</keyword>
<dbReference type="Pfam" id="PF00849">
    <property type="entry name" value="PseudoU_synth_2"/>
    <property type="match status" value="1"/>
</dbReference>
<protein>
    <recommendedName>
        <fullName evidence="6">Pseudouridine synthase</fullName>
        <ecNumber evidence="6">5.4.99.-</ecNumber>
    </recommendedName>
</protein>
<dbReference type="GO" id="GO:0160140">
    <property type="term" value="F:23S rRNA pseudouridine(1911/1915/1917) synthase activity"/>
    <property type="evidence" value="ECO:0007669"/>
    <property type="project" value="UniProtKB-EC"/>
</dbReference>
<sequence>MTTPIASHPSNLNPIESNIESMNESTTESMTQNNSNQLEEEWENLSQPHPSHQDLQTHDAGSHHIVQNYTVNSEQIGERIDKIAALVFSDYSREQIKNWLESGELTVNGAAQKPKYRLKPNDVLMLKASLTAQQQDLPENIPLDILYEDEAVLVINKPVGLVVHPGAGNGSGTLVNALLFHYPDSRTLPRAGLVHRIDKETSGLMVIAKDSQSQLHLINQLKDKSVYRLYQAIVLASAAELARHRTIDAPIGRHPTQRTKMAVVGSGKPAVTHLEKITAISEAVSLVSVRLETGRTHQIRVHLSNLGFPLLGDPLYGAARKNAILLLKTLDDDQKHVVQQFQRQALHAYELGFIHPKTGEPIKVQAPLPDDMQQLLEHLQSI</sequence>
<comment type="catalytic activity">
    <reaction evidence="3">
        <text>uridine(1911/1915/1917) in 23S rRNA = pseudouridine(1911/1915/1917) in 23S rRNA</text>
        <dbReference type="Rhea" id="RHEA:42524"/>
        <dbReference type="Rhea" id="RHEA-COMP:10097"/>
        <dbReference type="Rhea" id="RHEA-COMP:10098"/>
        <dbReference type="ChEBI" id="CHEBI:65314"/>
        <dbReference type="ChEBI" id="CHEBI:65315"/>
        <dbReference type="EC" id="5.4.99.23"/>
    </reaction>
</comment>
<dbReference type="InterPro" id="IPR006145">
    <property type="entry name" value="PsdUridine_synth_RsuA/RluA"/>
</dbReference>
<dbReference type="EC" id="5.4.99.-" evidence="6"/>
<evidence type="ECO:0000256" key="3">
    <source>
        <dbReference type="ARBA" id="ARBA00036882"/>
    </source>
</evidence>
<evidence type="ECO:0000256" key="6">
    <source>
        <dbReference type="RuleBase" id="RU362028"/>
    </source>
</evidence>
<evidence type="ECO:0000259" key="8">
    <source>
        <dbReference type="SMART" id="SM00363"/>
    </source>
</evidence>
<dbReference type="PANTHER" id="PTHR21600:SF44">
    <property type="entry name" value="RIBOSOMAL LARGE SUBUNIT PSEUDOURIDINE SYNTHASE D"/>
    <property type="match status" value="1"/>
</dbReference>
<accession>A0A2D2LWT6</accession>
<dbReference type="CDD" id="cd02869">
    <property type="entry name" value="PseudoU_synth_RluA_like"/>
    <property type="match status" value="1"/>
</dbReference>
<evidence type="ECO:0000313" key="9">
    <source>
        <dbReference type="EMBL" id="ATR79491.1"/>
    </source>
</evidence>